<evidence type="ECO:0000313" key="2">
    <source>
        <dbReference type="EMBL" id="KAF9790852.1"/>
    </source>
</evidence>
<dbReference type="GO" id="GO:0005634">
    <property type="term" value="C:nucleus"/>
    <property type="evidence" value="ECO:0007669"/>
    <property type="project" value="UniProtKB-SubCell"/>
</dbReference>
<evidence type="ECO:0008006" key="4">
    <source>
        <dbReference type="Google" id="ProtNLM"/>
    </source>
</evidence>
<dbReference type="PANTHER" id="PTHR23204">
    <property type="entry name" value="CLEAVAGE AND POLYADENYLATION SPECIFIC FACTOR"/>
    <property type="match status" value="1"/>
</dbReference>
<feature type="compositionally biased region" description="Basic and acidic residues" evidence="1">
    <location>
        <begin position="46"/>
        <end position="68"/>
    </location>
</feature>
<proteinExistence type="predicted"/>
<gene>
    <name evidence="2" type="ORF">BJ322DRAFT_413595</name>
</gene>
<feature type="region of interest" description="Disordered" evidence="1">
    <location>
        <begin position="1"/>
        <end position="79"/>
    </location>
</feature>
<reference evidence="2" key="1">
    <citation type="journal article" date="2020" name="Nat. Commun.">
        <title>Large-scale genome sequencing of mycorrhizal fungi provides insights into the early evolution of symbiotic traits.</title>
        <authorList>
            <person name="Miyauchi S."/>
            <person name="Kiss E."/>
            <person name="Kuo A."/>
            <person name="Drula E."/>
            <person name="Kohler A."/>
            <person name="Sanchez-Garcia M."/>
            <person name="Morin E."/>
            <person name="Andreopoulos B."/>
            <person name="Barry K.W."/>
            <person name="Bonito G."/>
            <person name="Buee M."/>
            <person name="Carver A."/>
            <person name="Chen C."/>
            <person name="Cichocki N."/>
            <person name="Clum A."/>
            <person name="Culley D."/>
            <person name="Crous P.W."/>
            <person name="Fauchery L."/>
            <person name="Girlanda M."/>
            <person name="Hayes R.D."/>
            <person name="Keri Z."/>
            <person name="LaButti K."/>
            <person name="Lipzen A."/>
            <person name="Lombard V."/>
            <person name="Magnuson J."/>
            <person name="Maillard F."/>
            <person name="Murat C."/>
            <person name="Nolan M."/>
            <person name="Ohm R.A."/>
            <person name="Pangilinan J."/>
            <person name="Pereira M.F."/>
            <person name="Perotto S."/>
            <person name="Peter M."/>
            <person name="Pfister S."/>
            <person name="Riley R."/>
            <person name="Sitrit Y."/>
            <person name="Stielow J.B."/>
            <person name="Szollosi G."/>
            <person name="Zifcakova L."/>
            <person name="Stursova M."/>
            <person name="Spatafora J.W."/>
            <person name="Tedersoo L."/>
            <person name="Vaario L.M."/>
            <person name="Yamada A."/>
            <person name="Yan M."/>
            <person name="Wang P."/>
            <person name="Xu J."/>
            <person name="Bruns T."/>
            <person name="Baldrian P."/>
            <person name="Vilgalys R."/>
            <person name="Dunand C."/>
            <person name="Henrissat B."/>
            <person name="Grigoriev I.V."/>
            <person name="Hibbett D."/>
            <person name="Nagy L.G."/>
            <person name="Martin F.M."/>
        </authorList>
    </citation>
    <scope>NUCLEOTIDE SEQUENCE</scope>
    <source>
        <strain evidence="2">UH-Tt-Lm1</strain>
    </source>
</reference>
<dbReference type="InterPro" id="IPR034772">
    <property type="entry name" value="CPSF6/7"/>
</dbReference>
<evidence type="ECO:0000256" key="1">
    <source>
        <dbReference type="SAM" id="MobiDB-lite"/>
    </source>
</evidence>
<evidence type="ECO:0000313" key="3">
    <source>
        <dbReference type="Proteomes" id="UP000736335"/>
    </source>
</evidence>
<reference evidence="2" key="2">
    <citation type="submission" date="2020-11" db="EMBL/GenBank/DDBJ databases">
        <authorList>
            <consortium name="DOE Joint Genome Institute"/>
            <person name="Kuo A."/>
            <person name="Miyauchi S."/>
            <person name="Kiss E."/>
            <person name="Drula E."/>
            <person name="Kohler A."/>
            <person name="Sanchez-Garcia M."/>
            <person name="Andreopoulos B."/>
            <person name="Barry K.W."/>
            <person name="Bonito G."/>
            <person name="Buee M."/>
            <person name="Carver A."/>
            <person name="Chen C."/>
            <person name="Cichocki N."/>
            <person name="Clum A."/>
            <person name="Culley D."/>
            <person name="Crous P.W."/>
            <person name="Fauchery L."/>
            <person name="Girlanda M."/>
            <person name="Hayes R."/>
            <person name="Keri Z."/>
            <person name="Labutti K."/>
            <person name="Lipzen A."/>
            <person name="Lombard V."/>
            <person name="Magnuson J."/>
            <person name="Maillard F."/>
            <person name="Morin E."/>
            <person name="Murat C."/>
            <person name="Nolan M."/>
            <person name="Ohm R."/>
            <person name="Pangilinan J."/>
            <person name="Pereira M."/>
            <person name="Perotto S."/>
            <person name="Peter M."/>
            <person name="Riley R."/>
            <person name="Sitrit Y."/>
            <person name="Stielow B."/>
            <person name="Szollosi G."/>
            <person name="Zifcakova L."/>
            <person name="Stursova M."/>
            <person name="Spatafora J.W."/>
            <person name="Tedersoo L."/>
            <person name="Vaario L.-M."/>
            <person name="Yamada A."/>
            <person name="Yan M."/>
            <person name="Wang P."/>
            <person name="Xu J."/>
            <person name="Bruns T."/>
            <person name="Baldrian P."/>
            <person name="Vilgalys R."/>
            <person name="Henrissat B."/>
            <person name="Grigoriev I.V."/>
            <person name="Hibbett D."/>
            <person name="Nagy L.G."/>
            <person name="Martin F.M."/>
        </authorList>
    </citation>
    <scope>NUCLEOTIDE SEQUENCE</scope>
    <source>
        <strain evidence="2">UH-Tt-Lm1</strain>
    </source>
</reference>
<accession>A0A9P6LBM0</accession>
<comment type="caution">
    <text evidence="2">The sequence shown here is derived from an EMBL/GenBank/DDBJ whole genome shotgun (WGS) entry which is preliminary data.</text>
</comment>
<dbReference type="GO" id="GO:0006397">
    <property type="term" value="P:mRNA processing"/>
    <property type="evidence" value="ECO:0007669"/>
    <property type="project" value="UniProtKB-KW"/>
</dbReference>
<dbReference type="EMBL" id="WIUZ02000002">
    <property type="protein sequence ID" value="KAF9790852.1"/>
    <property type="molecule type" value="Genomic_DNA"/>
</dbReference>
<keyword evidence="3" id="KW-1185">Reference proteome</keyword>
<dbReference type="Proteomes" id="UP000736335">
    <property type="component" value="Unassembled WGS sequence"/>
</dbReference>
<organism evidence="2 3">
    <name type="scientific">Thelephora terrestris</name>
    <dbReference type="NCBI Taxonomy" id="56493"/>
    <lineage>
        <taxon>Eukaryota</taxon>
        <taxon>Fungi</taxon>
        <taxon>Dikarya</taxon>
        <taxon>Basidiomycota</taxon>
        <taxon>Agaricomycotina</taxon>
        <taxon>Agaricomycetes</taxon>
        <taxon>Thelephorales</taxon>
        <taxon>Thelephoraceae</taxon>
        <taxon>Thelephora</taxon>
    </lineage>
</organism>
<dbReference type="OrthoDB" id="10065185at2759"/>
<protein>
    <recommendedName>
        <fullName evidence="4">RRM domain-containing protein</fullName>
    </recommendedName>
</protein>
<feature type="compositionally biased region" description="Low complexity" evidence="1">
    <location>
        <begin position="212"/>
        <end position="223"/>
    </location>
</feature>
<feature type="region of interest" description="Disordered" evidence="1">
    <location>
        <begin position="187"/>
        <end position="245"/>
    </location>
</feature>
<dbReference type="GO" id="GO:0003676">
    <property type="term" value="F:nucleic acid binding"/>
    <property type="evidence" value="ECO:0007669"/>
    <property type="project" value="InterPro"/>
</dbReference>
<feature type="compositionally biased region" description="Polar residues" evidence="1">
    <location>
        <begin position="187"/>
        <end position="196"/>
    </location>
</feature>
<feature type="compositionally biased region" description="Acidic residues" evidence="1">
    <location>
        <begin position="1"/>
        <end position="18"/>
    </location>
</feature>
<name>A0A9P6LBM0_9AGAM</name>
<dbReference type="Gene3D" id="3.30.70.330">
    <property type="match status" value="1"/>
</dbReference>
<feature type="compositionally biased region" description="Basic and acidic residues" evidence="1">
    <location>
        <begin position="200"/>
        <end position="211"/>
    </location>
</feature>
<dbReference type="AlphaFoldDB" id="A0A9P6LBM0"/>
<sequence>MAAVAEDEFDLYGGEDDVYPQPDSTYETSKDPRAPITSMTMGHDPMTGEKRQREDDPHDEKQSTKEPPKPAAQVQSQTQAIGVVQTSPIYGNSIPMSIPTNGMSGSSNQDALYIGDLQWWTTDDDLRQVALNLGINIDHKDITFSEHKVNGKSKGIAYIECHSHENAVLLKNWFTNNEFQNRRASATLTSTSQGNPFRTLPKEPPPRDLRHQQSGTQQSNTGSVGHHTNPSRGGYRGGQGANNVRGTVVSGQGMMRGGMMTGGMGGMGGGMGAINPLNGMNGMQMGAGMNGMNPSMNMGMQQMMGNMMNMMNGFSGRGGGMIPSGPRGGMGGYNNMGRGGGF</sequence>
<dbReference type="InterPro" id="IPR012677">
    <property type="entry name" value="Nucleotide-bd_a/b_plait_sf"/>
</dbReference>
<dbReference type="InterPro" id="IPR035979">
    <property type="entry name" value="RBD_domain_sf"/>
</dbReference>
<dbReference type="SUPFAM" id="SSF54928">
    <property type="entry name" value="RNA-binding domain, RBD"/>
    <property type="match status" value="1"/>
</dbReference>
<dbReference type="CDD" id="cd12372">
    <property type="entry name" value="RRM_CFIm68_CFIm59"/>
    <property type="match status" value="1"/>
</dbReference>